<keyword evidence="3" id="KW-1185">Reference proteome</keyword>
<evidence type="ECO:0000313" key="3">
    <source>
        <dbReference type="Proteomes" id="UP000642070"/>
    </source>
</evidence>
<organism evidence="2 3">
    <name type="scientific">Dactylosporangium sucinum</name>
    <dbReference type="NCBI Taxonomy" id="1424081"/>
    <lineage>
        <taxon>Bacteria</taxon>
        <taxon>Bacillati</taxon>
        <taxon>Actinomycetota</taxon>
        <taxon>Actinomycetes</taxon>
        <taxon>Micromonosporales</taxon>
        <taxon>Micromonosporaceae</taxon>
        <taxon>Dactylosporangium</taxon>
    </lineage>
</organism>
<gene>
    <name evidence="2" type="ORF">GCM10007977_110920</name>
</gene>
<evidence type="ECO:0000256" key="1">
    <source>
        <dbReference type="SAM" id="MobiDB-lite"/>
    </source>
</evidence>
<feature type="region of interest" description="Disordered" evidence="1">
    <location>
        <begin position="1"/>
        <end position="22"/>
    </location>
</feature>
<accession>A0A917X8K0</accession>
<evidence type="ECO:0000313" key="2">
    <source>
        <dbReference type="EMBL" id="GGM90721.1"/>
    </source>
</evidence>
<feature type="compositionally biased region" description="Basic residues" evidence="1">
    <location>
        <begin position="1"/>
        <end position="12"/>
    </location>
</feature>
<reference evidence="2" key="1">
    <citation type="journal article" date="2014" name="Int. J. Syst. Evol. Microbiol.">
        <title>Complete genome sequence of Corynebacterium casei LMG S-19264T (=DSM 44701T), isolated from a smear-ripened cheese.</title>
        <authorList>
            <consortium name="US DOE Joint Genome Institute (JGI-PGF)"/>
            <person name="Walter F."/>
            <person name="Albersmeier A."/>
            <person name="Kalinowski J."/>
            <person name="Ruckert C."/>
        </authorList>
    </citation>
    <scope>NUCLEOTIDE SEQUENCE</scope>
    <source>
        <strain evidence="2">JCM 19831</strain>
    </source>
</reference>
<dbReference type="EMBL" id="BMPI01000155">
    <property type="protein sequence ID" value="GGM90721.1"/>
    <property type="molecule type" value="Genomic_DNA"/>
</dbReference>
<sequence>MHATQTRKRTARSLRNEQLGIRPRRSEHTVLLRRAEFDQVMESEGYKTNLEVAHFLDLGEGTVSRLRSGESKPGTGVIAAIVKKLPKLPLRRVFDFGDDDMPAAA</sequence>
<proteinExistence type="predicted"/>
<reference evidence="2" key="2">
    <citation type="submission" date="2020-09" db="EMBL/GenBank/DDBJ databases">
        <authorList>
            <person name="Sun Q."/>
            <person name="Ohkuma M."/>
        </authorList>
    </citation>
    <scope>NUCLEOTIDE SEQUENCE</scope>
    <source>
        <strain evidence="2">JCM 19831</strain>
    </source>
</reference>
<dbReference type="RefSeq" id="WP_190258232.1">
    <property type="nucleotide sequence ID" value="NZ_BMPI01000155.1"/>
</dbReference>
<dbReference type="AlphaFoldDB" id="A0A917X8K0"/>
<protein>
    <submittedName>
        <fullName evidence="2">Uncharacterized protein</fullName>
    </submittedName>
</protein>
<comment type="caution">
    <text evidence="2">The sequence shown here is derived from an EMBL/GenBank/DDBJ whole genome shotgun (WGS) entry which is preliminary data.</text>
</comment>
<name>A0A917X8K0_9ACTN</name>
<dbReference type="Proteomes" id="UP000642070">
    <property type="component" value="Unassembled WGS sequence"/>
</dbReference>